<protein>
    <submittedName>
        <fullName evidence="1">Uncharacterized protein</fullName>
    </submittedName>
</protein>
<comment type="caution">
    <text evidence="1">The sequence shown here is derived from an EMBL/GenBank/DDBJ whole genome shotgun (WGS) entry which is preliminary data.</text>
</comment>
<evidence type="ECO:0000313" key="1">
    <source>
        <dbReference type="EMBL" id="EKE30015.1"/>
    </source>
</evidence>
<organism evidence="1">
    <name type="scientific">uncultured bacterium</name>
    <name type="common">gcode 4</name>
    <dbReference type="NCBI Taxonomy" id="1234023"/>
    <lineage>
        <taxon>Bacteria</taxon>
        <taxon>environmental samples</taxon>
    </lineage>
</organism>
<dbReference type="EMBL" id="AMFJ01000061">
    <property type="protein sequence ID" value="EKE30015.1"/>
    <property type="molecule type" value="Genomic_DNA"/>
</dbReference>
<reference evidence="1" key="1">
    <citation type="journal article" date="2012" name="Science">
        <title>Fermentation, hydrogen, and sulfur metabolism in multiple uncultivated bacterial phyla.</title>
        <authorList>
            <person name="Wrighton K.C."/>
            <person name="Thomas B.C."/>
            <person name="Sharon I."/>
            <person name="Miller C.S."/>
            <person name="Castelle C.J."/>
            <person name="VerBerkmoes N.C."/>
            <person name="Wilkins M.J."/>
            <person name="Hettich R.L."/>
            <person name="Lipton M.S."/>
            <person name="Williams K.H."/>
            <person name="Long P.E."/>
            <person name="Banfield J.F."/>
        </authorList>
    </citation>
    <scope>NUCLEOTIDE SEQUENCE [LARGE SCALE GENOMIC DNA]</scope>
</reference>
<name>K2H2C7_9BACT</name>
<proteinExistence type="predicted"/>
<sequence>MNMENLLSSIFSYIELQFISFDFHLFCKIPCKQEHSAYELRIRILYITDRIDMLFRNDEHVNSCFWVQIVQDDVIIIFEYRSWREFPTNKLTENAIHVSWAKKIIWFAWKTQKVYRKINKIQIYKYPFLHILLNIL</sequence>
<accession>K2H2C7</accession>
<gene>
    <name evidence="1" type="ORF">ACD_2C00061G0010</name>
</gene>
<dbReference type="AlphaFoldDB" id="K2H2C7"/>